<reference evidence="2" key="1">
    <citation type="journal article" date="2019" name="Int. J. Syst. Evol. Microbiol.">
        <title>The Global Catalogue of Microorganisms (GCM) 10K type strain sequencing project: providing services to taxonomists for standard genome sequencing and annotation.</title>
        <authorList>
            <consortium name="The Broad Institute Genomics Platform"/>
            <consortium name="The Broad Institute Genome Sequencing Center for Infectious Disease"/>
            <person name="Wu L."/>
            <person name="Ma J."/>
        </authorList>
    </citation>
    <scope>NUCLEOTIDE SEQUENCE [LARGE SCALE GENOMIC DNA]</scope>
    <source>
        <strain evidence="2">CGMCC 1.15345</strain>
    </source>
</reference>
<dbReference type="Proteomes" id="UP001595719">
    <property type="component" value="Unassembled WGS sequence"/>
</dbReference>
<proteinExistence type="predicted"/>
<keyword evidence="2" id="KW-1185">Reference proteome</keyword>
<evidence type="ECO:0008006" key="3">
    <source>
        <dbReference type="Google" id="ProtNLM"/>
    </source>
</evidence>
<accession>A0ABV8W8J8</accession>
<comment type="caution">
    <text evidence="1">The sequence shown here is derived from an EMBL/GenBank/DDBJ whole genome shotgun (WGS) entry which is preliminary data.</text>
</comment>
<evidence type="ECO:0000313" key="2">
    <source>
        <dbReference type="Proteomes" id="UP001595719"/>
    </source>
</evidence>
<sequence>MKIRLIVLILLLLPIFVHAQYDYSMQMPIRDPSTGMPMSRPNTPKLETVKPLSRNYKEKMQAKLEKEERKLVKLAEKSWKIELDLREKKATLKTLENNTNDPDHEKNVEKQKEQILKIEEDLKKAKAEEEISSKKVADLELAVEDAKFRRTE</sequence>
<dbReference type="EMBL" id="JBHSCO010000003">
    <property type="protein sequence ID" value="MFC4391630.1"/>
    <property type="molecule type" value="Genomic_DNA"/>
</dbReference>
<name>A0ABV8W8J8_9FLAO</name>
<dbReference type="RefSeq" id="WP_179003143.1">
    <property type="nucleotide sequence ID" value="NZ_JBHSCO010000003.1"/>
</dbReference>
<organism evidence="1 2">
    <name type="scientific">Flavobacterium quisquiliarum</name>
    <dbReference type="NCBI Taxonomy" id="1834436"/>
    <lineage>
        <taxon>Bacteria</taxon>
        <taxon>Pseudomonadati</taxon>
        <taxon>Bacteroidota</taxon>
        <taxon>Flavobacteriia</taxon>
        <taxon>Flavobacteriales</taxon>
        <taxon>Flavobacteriaceae</taxon>
        <taxon>Flavobacterium</taxon>
    </lineage>
</organism>
<gene>
    <name evidence="1" type="ORF">ACFOY0_11560</name>
</gene>
<protein>
    <recommendedName>
        <fullName evidence="3">Heavy-metal resistance</fullName>
    </recommendedName>
</protein>
<evidence type="ECO:0000313" key="1">
    <source>
        <dbReference type="EMBL" id="MFC4391630.1"/>
    </source>
</evidence>